<feature type="non-terminal residue" evidence="1">
    <location>
        <position position="1"/>
    </location>
</feature>
<dbReference type="Proteomes" id="UP000587697">
    <property type="component" value="Unassembled WGS sequence"/>
</dbReference>
<sequence length="55" mass="6081">LQVPGAPPARRLEPGAAHGSFQLPGHSCSGLRLRFLRLAVPAQRWVRYLSHSDSY</sequence>
<dbReference type="SUPFAM" id="SSF49447">
    <property type="entry name" value="Second domain of Mu2 adaptin subunit (ap50) of ap2 adaptor"/>
    <property type="match status" value="1"/>
</dbReference>
<keyword evidence="2" id="KW-1185">Reference proteome</keyword>
<accession>A0A7L2NEV3</accession>
<comment type="caution">
    <text evidence="1">The sequence shown here is derived from an EMBL/GenBank/DDBJ whole genome shotgun (WGS) entry which is preliminary data.</text>
</comment>
<organism evidence="1 2">
    <name type="scientific">Rhadina sibilatrix</name>
    <dbReference type="NCBI Taxonomy" id="2585818"/>
    <lineage>
        <taxon>Eukaryota</taxon>
        <taxon>Metazoa</taxon>
        <taxon>Chordata</taxon>
        <taxon>Craniata</taxon>
        <taxon>Vertebrata</taxon>
        <taxon>Euteleostomi</taxon>
        <taxon>Archelosauria</taxon>
        <taxon>Archosauria</taxon>
        <taxon>Dinosauria</taxon>
        <taxon>Saurischia</taxon>
        <taxon>Theropoda</taxon>
        <taxon>Coelurosauria</taxon>
        <taxon>Aves</taxon>
        <taxon>Neognathae</taxon>
        <taxon>Neoaves</taxon>
        <taxon>Telluraves</taxon>
        <taxon>Australaves</taxon>
        <taxon>Passeriformes</taxon>
        <taxon>Sylvioidea</taxon>
        <taxon>Phylloscopidae</taxon>
        <taxon>Rhadina</taxon>
    </lineage>
</organism>
<evidence type="ECO:0000313" key="2">
    <source>
        <dbReference type="Proteomes" id="UP000587697"/>
    </source>
</evidence>
<dbReference type="InterPro" id="IPR036168">
    <property type="entry name" value="AP2_Mu_C_sf"/>
</dbReference>
<dbReference type="AlphaFoldDB" id="A0A7L2NEV3"/>
<evidence type="ECO:0000313" key="1">
    <source>
        <dbReference type="EMBL" id="NXR70798.1"/>
    </source>
</evidence>
<proteinExistence type="predicted"/>
<reference evidence="1 2" key="1">
    <citation type="submission" date="2019-09" db="EMBL/GenBank/DDBJ databases">
        <title>Bird 10,000 Genomes (B10K) Project - Family phase.</title>
        <authorList>
            <person name="Zhang G."/>
        </authorList>
    </citation>
    <scope>NUCLEOTIDE SEQUENCE [LARGE SCALE GENOMIC DNA]</scope>
    <source>
        <strain evidence="1">B10K-DU-002-26</strain>
        <tissue evidence="1">Muscle</tissue>
    </source>
</reference>
<name>A0A7L2NEV3_9PASS</name>
<dbReference type="EMBL" id="VWYO01040059">
    <property type="protein sequence ID" value="NXR70798.1"/>
    <property type="molecule type" value="Genomic_DNA"/>
</dbReference>
<protein>
    <submittedName>
        <fullName evidence="1">AP4M1 protein</fullName>
    </submittedName>
</protein>
<feature type="non-terminal residue" evidence="1">
    <location>
        <position position="55"/>
    </location>
</feature>
<gene>
    <name evidence="1" type="primary">Ap4m1</name>
    <name evidence="1" type="ORF">RHASIB_R14985</name>
</gene>